<evidence type="ECO:0000256" key="8">
    <source>
        <dbReference type="SAM" id="MobiDB-lite"/>
    </source>
</evidence>
<dbReference type="Gene3D" id="3.40.50.300">
    <property type="entry name" value="P-loop containing nucleotide triphosphate hydrolases"/>
    <property type="match status" value="2"/>
</dbReference>
<dbReference type="CDD" id="cd18787">
    <property type="entry name" value="SF2_C_DEAD"/>
    <property type="match status" value="1"/>
</dbReference>
<dbReference type="PROSITE" id="PS51192">
    <property type="entry name" value="HELICASE_ATP_BIND_1"/>
    <property type="match status" value="1"/>
</dbReference>
<evidence type="ECO:0000256" key="3">
    <source>
        <dbReference type="ARBA" id="ARBA00022806"/>
    </source>
</evidence>
<dbReference type="EC" id="3.6.4.13" evidence="12"/>
<dbReference type="InterPro" id="IPR005580">
    <property type="entry name" value="DbpA/CsdA_RNA-bd_dom"/>
</dbReference>
<dbReference type="GO" id="GO:0003724">
    <property type="term" value="F:RNA helicase activity"/>
    <property type="evidence" value="ECO:0007669"/>
    <property type="project" value="UniProtKB-EC"/>
</dbReference>
<dbReference type="InterPro" id="IPR014001">
    <property type="entry name" value="Helicase_ATP-bd"/>
</dbReference>
<feature type="short sequence motif" description="Q motif" evidence="6">
    <location>
        <begin position="79"/>
        <end position="107"/>
    </location>
</feature>
<organism evidence="12 13">
    <name type="scientific">Nannocystis radixulma</name>
    <dbReference type="NCBI Taxonomy" id="2995305"/>
    <lineage>
        <taxon>Bacteria</taxon>
        <taxon>Pseudomonadati</taxon>
        <taxon>Myxococcota</taxon>
        <taxon>Polyangia</taxon>
        <taxon>Nannocystales</taxon>
        <taxon>Nannocystaceae</taxon>
        <taxon>Nannocystis</taxon>
    </lineage>
</organism>
<proteinExistence type="inferred from homology"/>
<dbReference type="Pfam" id="PF00270">
    <property type="entry name" value="DEAD"/>
    <property type="match status" value="1"/>
</dbReference>
<dbReference type="SMART" id="SM00490">
    <property type="entry name" value="HELICc"/>
    <property type="match status" value="1"/>
</dbReference>
<dbReference type="InterPro" id="IPR014014">
    <property type="entry name" value="RNA_helicase_DEAD_Q_motif"/>
</dbReference>
<evidence type="ECO:0000256" key="1">
    <source>
        <dbReference type="ARBA" id="ARBA00022741"/>
    </source>
</evidence>
<evidence type="ECO:0000256" key="5">
    <source>
        <dbReference type="ARBA" id="ARBA00038437"/>
    </source>
</evidence>
<dbReference type="SUPFAM" id="SSF52540">
    <property type="entry name" value="P-loop containing nucleoside triphosphate hydrolases"/>
    <property type="match status" value="1"/>
</dbReference>
<dbReference type="Pfam" id="PF00271">
    <property type="entry name" value="Helicase_C"/>
    <property type="match status" value="1"/>
</dbReference>
<dbReference type="InterPro" id="IPR027417">
    <property type="entry name" value="P-loop_NTPase"/>
</dbReference>
<dbReference type="InterPro" id="IPR011545">
    <property type="entry name" value="DEAD/DEAH_box_helicase_dom"/>
</dbReference>
<evidence type="ECO:0000313" key="12">
    <source>
        <dbReference type="EMBL" id="MDC0667870.1"/>
    </source>
</evidence>
<dbReference type="PANTHER" id="PTHR47959:SF1">
    <property type="entry name" value="ATP-DEPENDENT RNA HELICASE DBPA"/>
    <property type="match status" value="1"/>
</dbReference>
<keyword evidence="1 7" id="KW-0547">Nucleotide-binding</keyword>
<evidence type="ECO:0000256" key="6">
    <source>
        <dbReference type="PROSITE-ProRule" id="PRU00552"/>
    </source>
</evidence>
<keyword evidence="2 7" id="KW-0378">Hydrolase</keyword>
<comment type="caution">
    <text evidence="12">The sequence shown here is derived from an EMBL/GenBank/DDBJ whole genome shotgun (WGS) entry which is preliminary data.</text>
</comment>
<evidence type="ECO:0000313" key="13">
    <source>
        <dbReference type="Proteomes" id="UP001217838"/>
    </source>
</evidence>
<dbReference type="Pfam" id="PF03880">
    <property type="entry name" value="DbpA"/>
    <property type="match status" value="1"/>
</dbReference>
<dbReference type="PROSITE" id="PS51195">
    <property type="entry name" value="Q_MOTIF"/>
    <property type="match status" value="1"/>
</dbReference>
<dbReference type="Proteomes" id="UP001217838">
    <property type="component" value="Unassembled WGS sequence"/>
</dbReference>
<dbReference type="InterPro" id="IPR000629">
    <property type="entry name" value="RNA-helicase_DEAD-box_CS"/>
</dbReference>
<sequence length="533" mass="57531">MDQCGEIRLHAKARHVSRAHPHGRGPRPASGLRGPAPWARVRNRPHRSGGRAECGAAACMTEPTTTPPEPSAPMPGMQETFAALSLAPPLAQALGVLGLSQMTPVQAHALPSMLEGKDVIAQARTGSGKTVAFGLALLARVDVAVARVQVLVLCPTRELAEQISTVVRRLARFIANLRVVTLCGGVPVRTQKPGLQAAPHVVVGTPGRILDHLARENLELAGLRVLVLDEADRMLDMGFLESISAVVEQAPTSRQTLLFSATYPDDIRALSRKLQRDPAAVTVDDAVGRADIEQTFFAVEPARKLDALAALLLQHRPESALVFCATRNDVREVSARLDERGFSVLALHGELEQRERDEVLLRFANKSCAVLVATDVAARGLDIKELSAVVSWELPTDPDVHLHRIGRTGRAGHKGRALALCSPFERERVAALERAQGAPVRWEKLPSPDDDRPTRPPMTTLIIEGGRQDKLRAGDLLGALTGDIGLPGEVVGKIDILVRHTYVAIRSDRAELALKGLRAGKIKGRAFRARVLQ</sequence>
<feature type="domain" description="Helicase C-terminal" evidence="10">
    <location>
        <begin position="291"/>
        <end position="453"/>
    </location>
</feature>
<reference evidence="12 13" key="1">
    <citation type="submission" date="2022-11" db="EMBL/GenBank/DDBJ databases">
        <title>Minimal conservation of predation-associated metabolite biosynthetic gene clusters underscores biosynthetic potential of Myxococcota including descriptions for ten novel species: Archangium lansinium sp. nov., Myxococcus landrumus sp. nov., Nannocystis bai.</title>
        <authorList>
            <person name="Ahearne A."/>
            <person name="Stevens C."/>
            <person name="Dowd S."/>
        </authorList>
    </citation>
    <scope>NUCLEOTIDE SEQUENCE [LARGE SCALE GENOMIC DNA]</scope>
    <source>
        <strain evidence="12 13">NCELM</strain>
    </source>
</reference>
<dbReference type="PANTHER" id="PTHR47959">
    <property type="entry name" value="ATP-DEPENDENT RNA HELICASE RHLE-RELATED"/>
    <property type="match status" value="1"/>
</dbReference>
<dbReference type="NCBIfam" id="NF008744">
    <property type="entry name" value="PRK11776.1"/>
    <property type="match status" value="1"/>
</dbReference>
<feature type="domain" description="DEAD-box RNA helicase Q" evidence="11">
    <location>
        <begin position="79"/>
        <end position="107"/>
    </location>
</feature>
<accession>A0ABT5B2G4</accession>
<name>A0ABT5B2G4_9BACT</name>
<dbReference type="SMART" id="SM00487">
    <property type="entry name" value="DEXDc"/>
    <property type="match status" value="1"/>
</dbReference>
<evidence type="ECO:0000256" key="2">
    <source>
        <dbReference type="ARBA" id="ARBA00022801"/>
    </source>
</evidence>
<dbReference type="Gene3D" id="3.30.70.330">
    <property type="match status" value="1"/>
</dbReference>
<evidence type="ECO:0000259" key="10">
    <source>
        <dbReference type="PROSITE" id="PS51194"/>
    </source>
</evidence>
<feature type="domain" description="Helicase ATP-binding" evidence="9">
    <location>
        <begin position="110"/>
        <end position="281"/>
    </location>
</feature>
<evidence type="ECO:0000259" key="9">
    <source>
        <dbReference type="PROSITE" id="PS51192"/>
    </source>
</evidence>
<dbReference type="InterPro" id="IPR001650">
    <property type="entry name" value="Helicase_C-like"/>
</dbReference>
<comment type="similarity">
    <text evidence="5 7">Belongs to the DEAD box helicase family.</text>
</comment>
<dbReference type="GO" id="GO:0016787">
    <property type="term" value="F:hydrolase activity"/>
    <property type="evidence" value="ECO:0007669"/>
    <property type="project" value="UniProtKB-KW"/>
</dbReference>
<dbReference type="InterPro" id="IPR044742">
    <property type="entry name" value="DEAD/DEAH_RhlB"/>
</dbReference>
<keyword evidence="13" id="KW-1185">Reference proteome</keyword>
<dbReference type="PROSITE" id="PS51194">
    <property type="entry name" value="HELICASE_CTER"/>
    <property type="match status" value="1"/>
</dbReference>
<gene>
    <name evidence="12" type="primary">dbpA</name>
    <name evidence="12" type="ORF">POL58_08980</name>
</gene>
<evidence type="ECO:0000256" key="4">
    <source>
        <dbReference type="ARBA" id="ARBA00022840"/>
    </source>
</evidence>
<feature type="compositionally biased region" description="Basic residues" evidence="8">
    <location>
        <begin position="11"/>
        <end position="25"/>
    </location>
</feature>
<keyword evidence="4 7" id="KW-0067">ATP-binding</keyword>
<feature type="region of interest" description="Disordered" evidence="8">
    <location>
        <begin position="11"/>
        <end position="51"/>
    </location>
</feature>
<protein>
    <submittedName>
        <fullName evidence="12">ATP-dependent RNA helicase DbpA</fullName>
        <ecNumber evidence="12">3.6.4.13</ecNumber>
    </submittedName>
</protein>
<dbReference type="PROSITE" id="PS00039">
    <property type="entry name" value="DEAD_ATP_HELICASE"/>
    <property type="match status" value="1"/>
</dbReference>
<dbReference type="InterPro" id="IPR012677">
    <property type="entry name" value="Nucleotide-bd_a/b_plait_sf"/>
</dbReference>
<dbReference type="InterPro" id="IPR050079">
    <property type="entry name" value="DEAD_box_RNA_helicase"/>
</dbReference>
<evidence type="ECO:0000256" key="7">
    <source>
        <dbReference type="RuleBase" id="RU000492"/>
    </source>
</evidence>
<dbReference type="CDD" id="cd00268">
    <property type="entry name" value="DEADc"/>
    <property type="match status" value="1"/>
</dbReference>
<evidence type="ECO:0000259" key="11">
    <source>
        <dbReference type="PROSITE" id="PS51195"/>
    </source>
</evidence>
<keyword evidence="3 7" id="KW-0347">Helicase</keyword>
<dbReference type="EMBL" id="JAQNDN010000003">
    <property type="protein sequence ID" value="MDC0667870.1"/>
    <property type="molecule type" value="Genomic_DNA"/>
</dbReference>